<evidence type="ECO:0000313" key="6">
    <source>
        <dbReference type="EMBL" id="KJE76522.1"/>
    </source>
</evidence>
<dbReference type="InterPro" id="IPR010982">
    <property type="entry name" value="Lambda_DNA-bd_dom_sf"/>
</dbReference>
<evidence type="ECO:0000256" key="2">
    <source>
        <dbReference type="ARBA" id="ARBA00023125"/>
    </source>
</evidence>
<dbReference type="PANTHER" id="PTHR30146:SF153">
    <property type="entry name" value="LACTOSE OPERON REPRESSOR"/>
    <property type="match status" value="1"/>
</dbReference>
<dbReference type="eggNOG" id="COG3408">
    <property type="taxonomic scope" value="Bacteria"/>
</dbReference>
<dbReference type="GO" id="GO:0005975">
    <property type="term" value="P:carbohydrate metabolic process"/>
    <property type="evidence" value="ECO:0007669"/>
    <property type="project" value="InterPro"/>
</dbReference>
<feature type="region of interest" description="Disordered" evidence="4">
    <location>
        <begin position="1"/>
        <end position="27"/>
    </location>
</feature>
<dbReference type="AlphaFoldDB" id="A0A0D8FW90"/>
<dbReference type="Gene3D" id="1.10.260.40">
    <property type="entry name" value="lambda repressor-like DNA-binding domains"/>
    <property type="match status" value="1"/>
</dbReference>
<sequence length="1021" mass="110194">MNSKSGNGDHRLSASSRQMQDGDGKRRVPQIEDVAREAGVSIATVSYVLNERGRVSAATRERVRKVIQDLGYVSSARGRSLALGQSQTVGLFASQDMVNSEGFAPLVSSLTLALLDKGYHLLLLGGEVTGGVSSLREVADSGRVDGVVVMALDGEALGWESSIHIPLVLLGPGAPGFARVDVDHGAAAQLATRHLLDLGHRQLGLVTYPSALAELWERACQGVVTDVSGTLVTLSGPRGFRGGYEAAKALLTGIGRPTGLVVLDDAMAEGAIAAAGDLGIGVPERLSVIGYGNTHHGAQAFPPITTISPHWEALGSVAGTTILDTLEGHSSAGGIVEPTLVVRESTAPAGSFATPEVDMEEPVIKSGPAFALWSKQLSMSPASGRHGLYIGDTRMLSLYQVRADGRPLTPAAVEHDGSQIRASYITKTAASTFRMMRRITIAPDELVDEWSWNWWGPVFPVVIELSVASDFQDIFAVRGMTPGGHGTVVSRSDTSAIDIVYEGRDEIRRSVRIGVDRMPAQMTDFGWSWSLPVEPSSGALTITTNWSNPVISLMPSREIPWPLVEMRDADWTGALRRAHEDLAMLTTVYEGELAPMAGLPWFGTLFGRDAIITGLETLTFAPELSIGVARVLARLQGTQVRLETEEEPGKIIHELRLGEMARVKEIPFGRYYGSVDATPLFVTLVARTWRRTGDRSFLNEMLPAVELAIEWIRTQRNEEGLFEFHPRNAEGLLVQSWKDSSDSMVFADGSHGAPPLAVAEVQGYVYQAFKSLAMTYRSIGRVEEAEDLEIDAEAVQVAFHEAFWLKDRDYYALAVDGIGRQLDSLSSDPGQCLWSGIVPKRYREPTQRRLLSPALFSGWGIRTLGSSESAYDPYSYHRGSVWPHDTALIAAGLRASGDLLGAGRVARALLDAAASFPQHRLPELFSGEERGNRGPFPYPGACSPQAWAAGAVWQVTATLLGIEVDAIERIVSLSPLEVARTHPIRIRGLPVAGSLVDIEWDAGHVSCSELPEGWCIETAPL</sequence>
<protein>
    <submittedName>
        <fullName evidence="6">HTH-type transcriptional repressor PurR</fullName>
    </submittedName>
</protein>
<dbReference type="Pfam" id="PF00356">
    <property type="entry name" value="LacI"/>
    <property type="match status" value="1"/>
</dbReference>
<evidence type="ECO:0000313" key="7">
    <source>
        <dbReference type="Proteomes" id="UP000032336"/>
    </source>
</evidence>
<keyword evidence="3" id="KW-0804">Transcription</keyword>
<dbReference type="Proteomes" id="UP000032336">
    <property type="component" value="Unassembled WGS sequence"/>
</dbReference>
<dbReference type="SMART" id="SM00354">
    <property type="entry name" value="HTH_LACI"/>
    <property type="match status" value="1"/>
</dbReference>
<dbReference type="CDD" id="cd06267">
    <property type="entry name" value="PBP1_LacI_sugar_binding-like"/>
    <property type="match status" value="1"/>
</dbReference>
<dbReference type="InterPro" id="IPR046335">
    <property type="entry name" value="LacI/GalR-like_sensor"/>
</dbReference>
<dbReference type="STRING" id="1121877.FEAC_17490"/>
<dbReference type="SUPFAM" id="SSF47413">
    <property type="entry name" value="lambda repressor-like DNA-binding domains"/>
    <property type="match status" value="1"/>
</dbReference>
<dbReference type="eggNOG" id="COG1609">
    <property type="taxonomic scope" value="Bacteria"/>
</dbReference>
<dbReference type="PATRIC" id="fig|1121877.4.peg.1942"/>
<dbReference type="InterPro" id="IPR008928">
    <property type="entry name" value="6-hairpin_glycosidase_sf"/>
</dbReference>
<dbReference type="GO" id="GO:0000976">
    <property type="term" value="F:transcription cis-regulatory region binding"/>
    <property type="evidence" value="ECO:0007669"/>
    <property type="project" value="TreeGrafter"/>
</dbReference>
<comment type="caution">
    <text evidence="6">The sequence shown here is derived from an EMBL/GenBank/DDBJ whole genome shotgun (WGS) entry which is preliminary data.</text>
</comment>
<dbReference type="InterPro" id="IPR012341">
    <property type="entry name" value="6hp_glycosidase-like_sf"/>
</dbReference>
<feature type="domain" description="HTH lacI-type" evidence="5">
    <location>
        <begin position="29"/>
        <end position="83"/>
    </location>
</feature>
<keyword evidence="1" id="KW-0805">Transcription regulation</keyword>
<evidence type="ECO:0000256" key="4">
    <source>
        <dbReference type="SAM" id="MobiDB-lite"/>
    </source>
</evidence>
<evidence type="ECO:0000256" key="1">
    <source>
        <dbReference type="ARBA" id="ARBA00023015"/>
    </source>
</evidence>
<dbReference type="Pfam" id="PF22422">
    <property type="entry name" value="MGH1-like_GH"/>
    <property type="match status" value="1"/>
</dbReference>
<dbReference type="PANTHER" id="PTHR30146">
    <property type="entry name" value="LACI-RELATED TRANSCRIPTIONAL REPRESSOR"/>
    <property type="match status" value="1"/>
</dbReference>
<dbReference type="SUPFAM" id="SSF53822">
    <property type="entry name" value="Periplasmic binding protein-like I"/>
    <property type="match status" value="1"/>
</dbReference>
<keyword evidence="7" id="KW-1185">Reference proteome</keyword>
<name>A0A0D8FW90_9ACTN</name>
<keyword evidence="2" id="KW-0238">DNA-binding</keyword>
<proteinExistence type="predicted"/>
<evidence type="ECO:0000259" key="5">
    <source>
        <dbReference type="PROSITE" id="PS50932"/>
    </source>
</evidence>
<dbReference type="Gene3D" id="1.50.10.10">
    <property type="match status" value="1"/>
</dbReference>
<reference evidence="6 7" key="1">
    <citation type="submission" date="2015-01" db="EMBL/GenBank/DDBJ databases">
        <title>Draft genome of the acidophilic iron oxidizer Ferrimicrobium acidiphilum strain T23.</title>
        <authorList>
            <person name="Poehlein A."/>
            <person name="Eisen S."/>
            <person name="Schloemann M."/>
            <person name="Johnson B.D."/>
            <person name="Daniel R."/>
            <person name="Muehling M."/>
        </authorList>
    </citation>
    <scope>NUCLEOTIDE SEQUENCE [LARGE SCALE GENOMIC DNA]</scope>
    <source>
        <strain evidence="6 7">T23</strain>
    </source>
</reference>
<evidence type="ECO:0000256" key="3">
    <source>
        <dbReference type="ARBA" id="ARBA00023163"/>
    </source>
</evidence>
<dbReference type="InterPro" id="IPR054491">
    <property type="entry name" value="MGH1-like_GH"/>
</dbReference>
<dbReference type="PROSITE" id="PS50932">
    <property type="entry name" value="HTH_LACI_2"/>
    <property type="match status" value="1"/>
</dbReference>
<dbReference type="OrthoDB" id="9759959at2"/>
<gene>
    <name evidence="6" type="primary">purR</name>
    <name evidence="6" type="ORF">FEAC_17490</name>
</gene>
<dbReference type="InterPro" id="IPR028082">
    <property type="entry name" value="Peripla_BP_I"/>
</dbReference>
<dbReference type="EMBL" id="JXUW01000015">
    <property type="protein sequence ID" value="KJE76522.1"/>
    <property type="molecule type" value="Genomic_DNA"/>
</dbReference>
<dbReference type="Pfam" id="PF13377">
    <property type="entry name" value="Peripla_BP_3"/>
    <property type="match status" value="1"/>
</dbReference>
<accession>A0A0D8FW90</accession>
<dbReference type="GO" id="GO:0003700">
    <property type="term" value="F:DNA-binding transcription factor activity"/>
    <property type="evidence" value="ECO:0007669"/>
    <property type="project" value="TreeGrafter"/>
</dbReference>
<dbReference type="CDD" id="cd01392">
    <property type="entry name" value="HTH_LacI"/>
    <property type="match status" value="1"/>
</dbReference>
<dbReference type="InterPro" id="IPR032856">
    <property type="entry name" value="GDE_N_bis"/>
</dbReference>
<dbReference type="Gene3D" id="3.40.50.2300">
    <property type="match status" value="2"/>
</dbReference>
<organism evidence="6 7">
    <name type="scientific">Ferrimicrobium acidiphilum DSM 19497</name>
    <dbReference type="NCBI Taxonomy" id="1121877"/>
    <lineage>
        <taxon>Bacteria</taxon>
        <taxon>Bacillati</taxon>
        <taxon>Actinomycetota</taxon>
        <taxon>Acidimicrobiia</taxon>
        <taxon>Acidimicrobiales</taxon>
        <taxon>Acidimicrobiaceae</taxon>
        <taxon>Ferrimicrobium</taxon>
    </lineage>
</organism>
<dbReference type="Pfam" id="PF14742">
    <property type="entry name" value="GDE_N_bis"/>
    <property type="match status" value="1"/>
</dbReference>
<dbReference type="SUPFAM" id="SSF48208">
    <property type="entry name" value="Six-hairpin glycosidases"/>
    <property type="match status" value="1"/>
</dbReference>
<dbReference type="PROSITE" id="PS00356">
    <property type="entry name" value="HTH_LACI_1"/>
    <property type="match status" value="1"/>
</dbReference>
<dbReference type="InterPro" id="IPR000843">
    <property type="entry name" value="HTH_LacI"/>
</dbReference>